<feature type="transmembrane region" description="Helical" evidence="1">
    <location>
        <begin position="368"/>
        <end position="386"/>
    </location>
</feature>
<feature type="transmembrane region" description="Helical" evidence="1">
    <location>
        <begin position="280"/>
        <end position="299"/>
    </location>
</feature>
<keyword evidence="4" id="KW-1185">Reference proteome</keyword>
<feature type="domain" description="GGDEF" evidence="2">
    <location>
        <begin position="435"/>
        <end position="559"/>
    </location>
</feature>
<feature type="transmembrane region" description="Helical" evidence="1">
    <location>
        <begin position="14"/>
        <end position="35"/>
    </location>
</feature>
<feature type="transmembrane region" description="Helical" evidence="1">
    <location>
        <begin position="244"/>
        <end position="268"/>
    </location>
</feature>
<dbReference type="InterPro" id="IPR029787">
    <property type="entry name" value="Nucleotide_cyclase"/>
</dbReference>
<dbReference type="AlphaFoldDB" id="A0A1C7IB55"/>
<dbReference type="KEGG" id="byl:A4V09_11020"/>
<proteinExistence type="predicted"/>
<gene>
    <name evidence="3" type="ORF">A4V09_11020</name>
</gene>
<feature type="transmembrane region" description="Helical" evidence="1">
    <location>
        <begin position="305"/>
        <end position="326"/>
    </location>
</feature>
<accession>A0A1C7IB55</accession>
<dbReference type="PROSITE" id="PS50887">
    <property type="entry name" value="GGDEF"/>
    <property type="match status" value="1"/>
</dbReference>
<dbReference type="PANTHER" id="PTHR45138">
    <property type="entry name" value="REGULATORY COMPONENTS OF SENSORY TRANSDUCTION SYSTEM"/>
    <property type="match status" value="1"/>
</dbReference>
<dbReference type="Pfam" id="PF00990">
    <property type="entry name" value="GGDEF"/>
    <property type="match status" value="1"/>
</dbReference>
<keyword evidence="1" id="KW-0472">Membrane</keyword>
<dbReference type="NCBIfam" id="TIGR00254">
    <property type="entry name" value="GGDEF"/>
    <property type="match status" value="1"/>
</dbReference>
<dbReference type="SUPFAM" id="SSF55073">
    <property type="entry name" value="Nucleotide cyclase"/>
    <property type="match status" value="1"/>
</dbReference>
<dbReference type="GO" id="GO:0052621">
    <property type="term" value="F:diguanylate cyclase activity"/>
    <property type="evidence" value="ECO:0007669"/>
    <property type="project" value="TreeGrafter"/>
</dbReference>
<dbReference type="InterPro" id="IPR050469">
    <property type="entry name" value="Diguanylate_Cyclase"/>
</dbReference>
<dbReference type="OrthoDB" id="9804955at2"/>
<evidence type="ECO:0000313" key="4">
    <source>
        <dbReference type="Proteomes" id="UP000092574"/>
    </source>
</evidence>
<reference evidence="3" key="1">
    <citation type="submission" date="2017-04" db="EMBL/GenBank/DDBJ databases">
        <title>Complete Genome Sequences of Twelve Strains of a Stable Defined Moderately Diverse Mouse Microbiota 2 (sDMDMm2).</title>
        <authorList>
            <person name="Uchimura Y."/>
            <person name="Wyss M."/>
            <person name="Brugiroux S."/>
            <person name="Limenitakis J.P."/>
            <person name="Stecher B."/>
            <person name="McCoy K.D."/>
            <person name="Macpherson A.J."/>
        </authorList>
    </citation>
    <scope>NUCLEOTIDE SEQUENCE</scope>
    <source>
        <strain evidence="3">YL58</strain>
    </source>
</reference>
<name>A0A1C7IB55_9FIRM</name>
<keyword evidence="1" id="KW-0812">Transmembrane</keyword>
<dbReference type="PANTHER" id="PTHR45138:SF9">
    <property type="entry name" value="DIGUANYLATE CYCLASE DGCM-RELATED"/>
    <property type="match status" value="1"/>
</dbReference>
<evidence type="ECO:0000313" key="3">
    <source>
        <dbReference type="EMBL" id="ANU76248.2"/>
    </source>
</evidence>
<dbReference type="Gene3D" id="3.30.70.270">
    <property type="match status" value="1"/>
</dbReference>
<feature type="transmembrane region" description="Helical" evidence="1">
    <location>
        <begin position="185"/>
        <end position="205"/>
    </location>
</feature>
<feature type="transmembrane region" description="Helical" evidence="1">
    <location>
        <begin position="338"/>
        <end position="362"/>
    </location>
</feature>
<protein>
    <recommendedName>
        <fullName evidence="2">GGDEF domain-containing protein</fullName>
    </recommendedName>
</protein>
<dbReference type="STRING" id="1796616.A4V09_11020"/>
<organism evidence="3 4">
    <name type="scientific">Blautia pseudococcoides</name>
    <dbReference type="NCBI Taxonomy" id="1796616"/>
    <lineage>
        <taxon>Bacteria</taxon>
        <taxon>Bacillati</taxon>
        <taxon>Bacillota</taxon>
        <taxon>Clostridia</taxon>
        <taxon>Lachnospirales</taxon>
        <taxon>Lachnospiraceae</taxon>
        <taxon>Blautia</taxon>
    </lineage>
</organism>
<dbReference type="Proteomes" id="UP000092574">
    <property type="component" value="Chromosome"/>
</dbReference>
<dbReference type="SMART" id="SM00267">
    <property type="entry name" value="GGDEF"/>
    <property type="match status" value="1"/>
</dbReference>
<dbReference type="CDD" id="cd01949">
    <property type="entry name" value="GGDEF"/>
    <property type="match status" value="1"/>
</dbReference>
<dbReference type="InterPro" id="IPR000160">
    <property type="entry name" value="GGDEF_dom"/>
</dbReference>
<feature type="transmembrane region" description="Helical" evidence="1">
    <location>
        <begin position="212"/>
        <end position="232"/>
    </location>
</feature>
<sequence>MEGLPVREKGIRGIWRWILIFTAVFMAVLLVLTALQAGPMDFSEKNSSVYKWDTGWHYNAKDGAEQTCRVPSRISISEGSFILRQRVPDFLEQEKYLGFLNHYQQVEVFIDGESRFRYTEEQTGRFRSMMGNTLCMIKLNREDAGKDIAIRFEVFFRDMQGQIPVIYLDSRESLFLHFWMQEQPKLIFCLVLLVLSAGLFLLWLLLRVREEVRVSSVFHAWVFILVSALWILTDSRITIFFIPWPRFICLLSFYAFYMIPIPMLSFIGEVCGRKSAMLDWMRTILACNVLVQSLLYLAGVCKLMHMLPITHVLYGAAIICSVLYMAKELRSSKAQYAKIFFAGVFFLMLMAAVSLLSFYTGVGSRYAMYYQLGLMGFMCALICMTIRQVNEILEDRTGDRILEELAYMDIMTKLGNRSAYEIRLQKLQETMTPGQELSVVMADLNGLKKVNDTLGHKAGDEMIRGCAKCLQEAFCGFGEIYRIGGDEFLVLLGHLQSIRTWEANLKDAQEKYNSEHKVKISIAAGLATGRKAGASDQWLHELIGQADKNMYENKKNSRE</sequence>
<keyword evidence="1" id="KW-1133">Transmembrane helix</keyword>
<evidence type="ECO:0000256" key="1">
    <source>
        <dbReference type="SAM" id="Phobius"/>
    </source>
</evidence>
<dbReference type="InterPro" id="IPR043128">
    <property type="entry name" value="Rev_trsase/Diguanyl_cyclase"/>
</dbReference>
<evidence type="ECO:0000259" key="2">
    <source>
        <dbReference type="PROSITE" id="PS50887"/>
    </source>
</evidence>
<dbReference type="EMBL" id="CP015405">
    <property type="protein sequence ID" value="ANU76248.2"/>
    <property type="molecule type" value="Genomic_DNA"/>
</dbReference>